<dbReference type="RefSeq" id="WP_146845699.1">
    <property type="nucleotide sequence ID" value="NZ_BJWH01000007.1"/>
</dbReference>
<accession>A0A511JJG9</accession>
<dbReference type="InterPro" id="IPR006311">
    <property type="entry name" value="TAT_signal"/>
</dbReference>
<name>A0A511JJG9_9CELL</name>
<feature type="signal peptide" evidence="1">
    <location>
        <begin position="1"/>
        <end position="31"/>
    </location>
</feature>
<sequence>MTSRKNVLVSALVTATVAATLGAVGAAPAQADTCGHMTPNRSGGSAEVQIDAPMRSGPYASCGVLDRAGLTVSQYVALDCWMTNAHGNIWWAVNTYNGHRWVYNENFYGTPPARSAATRC</sequence>
<feature type="chain" id="PRO_5021725642" description="SH3b domain-containing protein" evidence="1">
    <location>
        <begin position="32"/>
        <end position="120"/>
    </location>
</feature>
<keyword evidence="3" id="KW-1185">Reference proteome</keyword>
<gene>
    <name evidence="2" type="ORF">CTE05_17070</name>
</gene>
<proteinExistence type="predicted"/>
<dbReference type="PROSITE" id="PS51318">
    <property type="entry name" value="TAT"/>
    <property type="match status" value="1"/>
</dbReference>
<dbReference type="AlphaFoldDB" id="A0A511JJG9"/>
<evidence type="ECO:0000256" key="1">
    <source>
        <dbReference type="SAM" id="SignalP"/>
    </source>
</evidence>
<organism evidence="2 3">
    <name type="scientific">Cellulomonas terrae</name>
    <dbReference type="NCBI Taxonomy" id="311234"/>
    <lineage>
        <taxon>Bacteria</taxon>
        <taxon>Bacillati</taxon>
        <taxon>Actinomycetota</taxon>
        <taxon>Actinomycetes</taxon>
        <taxon>Micrococcales</taxon>
        <taxon>Cellulomonadaceae</taxon>
        <taxon>Cellulomonas</taxon>
    </lineage>
</organism>
<evidence type="ECO:0008006" key="4">
    <source>
        <dbReference type="Google" id="ProtNLM"/>
    </source>
</evidence>
<protein>
    <recommendedName>
        <fullName evidence="4">SH3b domain-containing protein</fullName>
    </recommendedName>
</protein>
<keyword evidence="1" id="KW-0732">Signal</keyword>
<evidence type="ECO:0000313" key="3">
    <source>
        <dbReference type="Proteomes" id="UP000321049"/>
    </source>
</evidence>
<dbReference type="EMBL" id="BJWH01000007">
    <property type="protein sequence ID" value="GEL98160.1"/>
    <property type="molecule type" value="Genomic_DNA"/>
</dbReference>
<comment type="caution">
    <text evidence="2">The sequence shown here is derived from an EMBL/GenBank/DDBJ whole genome shotgun (WGS) entry which is preliminary data.</text>
</comment>
<dbReference type="Proteomes" id="UP000321049">
    <property type="component" value="Unassembled WGS sequence"/>
</dbReference>
<evidence type="ECO:0000313" key="2">
    <source>
        <dbReference type="EMBL" id="GEL98160.1"/>
    </source>
</evidence>
<reference evidence="2 3" key="1">
    <citation type="submission" date="2019-07" db="EMBL/GenBank/DDBJ databases">
        <title>Whole genome shotgun sequence of Cellulomonas terrae NBRC 100819.</title>
        <authorList>
            <person name="Hosoyama A."/>
            <person name="Uohara A."/>
            <person name="Ohji S."/>
            <person name="Ichikawa N."/>
        </authorList>
    </citation>
    <scope>NUCLEOTIDE SEQUENCE [LARGE SCALE GENOMIC DNA]</scope>
    <source>
        <strain evidence="2 3">NBRC 100819</strain>
    </source>
</reference>